<dbReference type="GO" id="GO:0016705">
    <property type="term" value="F:oxidoreductase activity, acting on paired donors, with incorporation or reduction of molecular oxygen"/>
    <property type="evidence" value="ECO:0007669"/>
    <property type="project" value="InterPro"/>
</dbReference>
<dbReference type="PANTHER" id="PTHR30011:SF32">
    <property type="entry name" value="CONSERVED PROTEIN"/>
    <property type="match status" value="1"/>
</dbReference>
<dbReference type="NCBIfam" id="TIGR03619">
    <property type="entry name" value="F420_Rv2161c"/>
    <property type="match status" value="1"/>
</dbReference>
<reference evidence="2" key="1">
    <citation type="submission" date="2020-05" db="EMBL/GenBank/DDBJ databases">
        <authorList>
            <person name="Chiriac C."/>
            <person name="Salcher M."/>
            <person name="Ghai R."/>
            <person name="Kavagutti S V."/>
        </authorList>
    </citation>
    <scope>NUCLEOTIDE SEQUENCE</scope>
</reference>
<name>A0A6J7DP39_9ZZZZ</name>
<dbReference type="InterPro" id="IPR019921">
    <property type="entry name" value="Lucif-like_OxRdtase_Rv2161c"/>
</dbReference>
<dbReference type="Pfam" id="PF00296">
    <property type="entry name" value="Bac_luciferase"/>
    <property type="match status" value="1"/>
</dbReference>
<proteinExistence type="predicted"/>
<accession>A0A6J7DP39</accession>
<gene>
    <name evidence="2" type="ORF">UFOPK3376_00794</name>
</gene>
<dbReference type="EMBL" id="CAFBLP010000014">
    <property type="protein sequence ID" value="CAB4870434.1"/>
    <property type="molecule type" value="Genomic_DNA"/>
</dbReference>
<sequence length="291" mass="30851">MKFGIAFVNTGPLAHPAAAATFARAAEAAGFESLWTVEHVVVPSGYTSEYPYSPNGKMPGPEDSDIPDPLIWLAYVAASTSTINLATGVLILPQRNPVVLAKEVATLDHMSSGRMHLGIGVGWLEEEFNALGVPFAKRGARADDYVAAMRALWRQDAATHHGEFADFEQCILRPRPAARRIPVHVGGHSATAARRAGRLGDGFFPAGGNHETIAGLYDIARAAALEAGRDPDSIEMTTGGNGAIGPNALAEVEALAEIGTARVIVPSFLFWKDPEESLARFGEDVIARANS</sequence>
<evidence type="ECO:0000259" key="1">
    <source>
        <dbReference type="Pfam" id="PF00296"/>
    </source>
</evidence>
<dbReference type="PANTHER" id="PTHR30011">
    <property type="entry name" value="ALKANESULFONATE MONOOXYGENASE-RELATED"/>
    <property type="match status" value="1"/>
</dbReference>
<dbReference type="InterPro" id="IPR036661">
    <property type="entry name" value="Luciferase-like_sf"/>
</dbReference>
<dbReference type="Gene3D" id="3.20.20.30">
    <property type="entry name" value="Luciferase-like domain"/>
    <property type="match status" value="1"/>
</dbReference>
<organism evidence="2">
    <name type="scientific">freshwater metagenome</name>
    <dbReference type="NCBI Taxonomy" id="449393"/>
    <lineage>
        <taxon>unclassified sequences</taxon>
        <taxon>metagenomes</taxon>
        <taxon>ecological metagenomes</taxon>
    </lineage>
</organism>
<dbReference type="InterPro" id="IPR011251">
    <property type="entry name" value="Luciferase-like_dom"/>
</dbReference>
<dbReference type="InterPro" id="IPR051260">
    <property type="entry name" value="Diverse_substr_monoxygenases"/>
</dbReference>
<evidence type="ECO:0000313" key="2">
    <source>
        <dbReference type="EMBL" id="CAB4870434.1"/>
    </source>
</evidence>
<dbReference type="SUPFAM" id="SSF51679">
    <property type="entry name" value="Bacterial luciferase-like"/>
    <property type="match status" value="1"/>
</dbReference>
<protein>
    <submittedName>
        <fullName evidence="2">Unannotated protein</fullName>
    </submittedName>
</protein>
<feature type="domain" description="Luciferase-like" evidence="1">
    <location>
        <begin position="9"/>
        <end position="248"/>
    </location>
</feature>
<dbReference type="AlphaFoldDB" id="A0A6J7DP39"/>